<accession>A0A6J5P7M2</accession>
<feature type="domain" description="DUF6378" evidence="1">
    <location>
        <begin position="5"/>
        <end position="85"/>
    </location>
</feature>
<gene>
    <name evidence="2" type="ORF">UFOVP845_6</name>
</gene>
<proteinExistence type="predicted"/>
<sequence>MNRSEILDTAKEYVTKDRADTHGDAESNFGLIACYWSAHLDAGIGPEDVAIMMTLMKLARAKANPGHADNWVDGCGYLACGGEIATGEG</sequence>
<evidence type="ECO:0000313" key="2">
    <source>
        <dbReference type="EMBL" id="CAB4166026.1"/>
    </source>
</evidence>
<name>A0A6J5P7M2_9CAUD</name>
<dbReference type="Pfam" id="PF19905">
    <property type="entry name" value="DUF6378"/>
    <property type="match status" value="1"/>
</dbReference>
<dbReference type="InterPro" id="IPR045958">
    <property type="entry name" value="DUF6378"/>
</dbReference>
<dbReference type="EMBL" id="LR796781">
    <property type="protein sequence ID" value="CAB4166026.1"/>
    <property type="molecule type" value="Genomic_DNA"/>
</dbReference>
<organism evidence="2">
    <name type="scientific">uncultured Caudovirales phage</name>
    <dbReference type="NCBI Taxonomy" id="2100421"/>
    <lineage>
        <taxon>Viruses</taxon>
        <taxon>Duplodnaviria</taxon>
        <taxon>Heunggongvirae</taxon>
        <taxon>Uroviricota</taxon>
        <taxon>Caudoviricetes</taxon>
        <taxon>Peduoviridae</taxon>
        <taxon>Maltschvirus</taxon>
        <taxon>Maltschvirus maltsch</taxon>
    </lineage>
</organism>
<protein>
    <recommendedName>
        <fullName evidence="1">DUF6378 domain-containing protein</fullName>
    </recommendedName>
</protein>
<reference evidence="2" key="1">
    <citation type="submission" date="2020-04" db="EMBL/GenBank/DDBJ databases">
        <authorList>
            <person name="Chiriac C."/>
            <person name="Salcher M."/>
            <person name="Ghai R."/>
            <person name="Kavagutti S V."/>
        </authorList>
    </citation>
    <scope>NUCLEOTIDE SEQUENCE</scope>
</reference>
<evidence type="ECO:0000259" key="1">
    <source>
        <dbReference type="Pfam" id="PF19905"/>
    </source>
</evidence>